<dbReference type="Proteomes" id="UP000285655">
    <property type="component" value="Unassembled WGS sequence"/>
</dbReference>
<dbReference type="EMBL" id="QZJW01000041">
    <property type="protein sequence ID" value="RJO60678.1"/>
    <property type="molecule type" value="Genomic_DNA"/>
</dbReference>
<evidence type="ECO:0000313" key="1">
    <source>
        <dbReference type="EMBL" id="RJO60678.1"/>
    </source>
</evidence>
<accession>A0A419DC51</accession>
<comment type="caution">
    <text evidence="1">The sequence shown here is derived from an EMBL/GenBank/DDBJ whole genome shotgun (WGS) entry which is preliminary data.</text>
</comment>
<organism evidence="1 2">
    <name type="scientific">candidate division WS5 bacterium</name>
    <dbReference type="NCBI Taxonomy" id="2093353"/>
    <lineage>
        <taxon>Bacteria</taxon>
        <taxon>candidate division WS5</taxon>
    </lineage>
</organism>
<gene>
    <name evidence="1" type="ORF">C4544_04650</name>
</gene>
<reference evidence="1 2" key="1">
    <citation type="journal article" date="2017" name="ISME J.">
        <title>Energy and carbon metabolisms in a deep terrestrial subsurface fluid microbial community.</title>
        <authorList>
            <person name="Momper L."/>
            <person name="Jungbluth S.P."/>
            <person name="Lee M.D."/>
            <person name="Amend J.P."/>
        </authorList>
    </citation>
    <scope>NUCLEOTIDE SEQUENCE [LARGE SCALE GENOMIC DNA]</scope>
    <source>
        <strain evidence="1">SURF_29</strain>
    </source>
</reference>
<dbReference type="AlphaFoldDB" id="A0A419DC51"/>
<protein>
    <submittedName>
        <fullName evidence="1">Uncharacterized protein</fullName>
    </submittedName>
</protein>
<sequence>MDKNNEQGKSNQALVDKKITKFLEELAWLLSSHSQVDFKKLPKHLTRILSGNDHKHLAGYVSENPNIHFLTGVLPRILTDDAIFASNEEIAEFSQSALGVSIKRWARLSKYEIIGHIVCRVQTLNDSQLRNIVQALERLLNGDREAQTLVERHADGKRDWNLIIQELTKHA</sequence>
<name>A0A419DC51_9BACT</name>
<proteinExistence type="predicted"/>
<evidence type="ECO:0000313" key="2">
    <source>
        <dbReference type="Proteomes" id="UP000285655"/>
    </source>
</evidence>